<feature type="domain" description="Bacterial bifunctional deaminase-reductase C-terminal" evidence="1">
    <location>
        <begin position="4"/>
        <end position="181"/>
    </location>
</feature>
<reference evidence="3" key="1">
    <citation type="submission" date="2023-05" db="EMBL/GenBank/DDBJ databases">
        <title>Draft genome of Pseudofrankia sp. BMG5.37.</title>
        <authorList>
            <person name="Gtari M."/>
            <person name="Ghodhbane F."/>
            <person name="Sbissi I."/>
        </authorList>
    </citation>
    <scope>NUCLEOTIDE SEQUENCE [LARGE SCALE GENOMIC DNA]</scope>
    <source>
        <strain evidence="3">BMG 814</strain>
    </source>
</reference>
<name>A0ABT9IA14_9ACTN</name>
<organism evidence="2 3">
    <name type="scientific">Blastococcus carthaginiensis</name>
    <dbReference type="NCBI Taxonomy" id="3050034"/>
    <lineage>
        <taxon>Bacteria</taxon>
        <taxon>Bacillati</taxon>
        <taxon>Actinomycetota</taxon>
        <taxon>Actinomycetes</taxon>
        <taxon>Geodermatophilales</taxon>
        <taxon>Geodermatophilaceae</taxon>
        <taxon>Blastococcus</taxon>
    </lineage>
</organism>
<dbReference type="InterPro" id="IPR024072">
    <property type="entry name" value="DHFR-like_dom_sf"/>
</dbReference>
<comment type="caution">
    <text evidence="2">The sequence shown here is derived from an EMBL/GenBank/DDBJ whole genome shotgun (WGS) entry which is preliminary data.</text>
</comment>
<dbReference type="InterPro" id="IPR050765">
    <property type="entry name" value="Riboflavin_Biosynth_HTPR"/>
</dbReference>
<dbReference type="Gene3D" id="3.40.430.10">
    <property type="entry name" value="Dihydrofolate Reductase, subunit A"/>
    <property type="match status" value="1"/>
</dbReference>
<accession>A0ABT9IA14</accession>
<keyword evidence="3" id="KW-1185">Reference proteome</keyword>
<dbReference type="Pfam" id="PF01872">
    <property type="entry name" value="RibD_C"/>
    <property type="match status" value="1"/>
</dbReference>
<evidence type="ECO:0000259" key="1">
    <source>
        <dbReference type="Pfam" id="PF01872"/>
    </source>
</evidence>
<dbReference type="PANTHER" id="PTHR38011:SF11">
    <property type="entry name" value="2,5-DIAMINO-6-RIBOSYLAMINO-4(3H)-PYRIMIDINONE 5'-PHOSPHATE REDUCTASE"/>
    <property type="match status" value="1"/>
</dbReference>
<dbReference type="RefSeq" id="WP_305999093.1">
    <property type="nucleotide sequence ID" value="NZ_JASNFN010000005.1"/>
</dbReference>
<dbReference type="InterPro" id="IPR002734">
    <property type="entry name" value="RibDG_C"/>
</dbReference>
<gene>
    <name evidence="2" type="ORF">QOZ88_07090</name>
</gene>
<sequence length="194" mass="21083">MGRIVVSENVSIDGVVQDPTGEEGFDRGGWFGRIGEADRRAWAEVEHREAREAAALLLGRRSYTWFAARWPARTGEWADRLNGLPKYVVSTTLTEPGWAGTTVLTGDVVQAAAGLRCAVAGDVVVHASRLLVQTLLAHDLVDEVRLTVFPVVLGSGERLFGPTADRVPLHLLDVETVGDSLVRLTYRRERPGGG</sequence>
<dbReference type="PANTHER" id="PTHR38011">
    <property type="entry name" value="DIHYDROFOLATE REDUCTASE FAMILY PROTEIN (AFU_ORTHOLOGUE AFUA_8G06820)"/>
    <property type="match status" value="1"/>
</dbReference>
<evidence type="ECO:0000313" key="2">
    <source>
        <dbReference type="EMBL" id="MDP5182399.1"/>
    </source>
</evidence>
<proteinExistence type="predicted"/>
<protein>
    <submittedName>
        <fullName evidence="2">Dihydrofolate reductase family protein</fullName>
    </submittedName>
</protein>
<dbReference type="Proteomes" id="UP001233673">
    <property type="component" value="Unassembled WGS sequence"/>
</dbReference>
<evidence type="ECO:0000313" key="3">
    <source>
        <dbReference type="Proteomes" id="UP001233673"/>
    </source>
</evidence>
<dbReference type="SUPFAM" id="SSF53597">
    <property type="entry name" value="Dihydrofolate reductase-like"/>
    <property type="match status" value="1"/>
</dbReference>
<dbReference type="EMBL" id="JASNFN010000005">
    <property type="protein sequence ID" value="MDP5182399.1"/>
    <property type="molecule type" value="Genomic_DNA"/>
</dbReference>